<gene>
    <name evidence="9" type="primary">LOC105054573</name>
</gene>
<dbReference type="SUPFAM" id="SSF101148">
    <property type="entry name" value="Plant invertase/pectin methylesterase inhibitor"/>
    <property type="match status" value="1"/>
</dbReference>
<evidence type="ECO:0000256" key="6">
    <source>
        <dbReference type="SAM" id="SignalP"/>
    </source>
</evidence>
<dbReference type="InParanoid" id="A0A6I9RYQ6"/>
<accession>A0A6I9RYQ6</accession>
<dbReference type="FunFam" id="1.20.140.40:FF:000006">
    <property type="entry name" value="Pectinesterase inhibitor 3"/>
    <property type="match status" value="1"/>
</dbReference>
<sequence length="199" mass="20723">MAEATASKLSLLLLLLCISAGELTSAATSSTDFIRSSCGSTTYPALCVKCLSAYAPSVRRSPRELARAALTVSADRARSASAYIARLSAGGGSKAINAREAGAVRDCLDNMADSVDQLRQSAQEMGRLGRAGSAGFMWHLSNVQTWCSAALTDENTCLDSLSQSGSGGAAKEAIRKKVVEVAQLTSNALVLVNRNGPNY</sequence>
<evidence type="ECO:0000313" key="9">
    <source>
        <dbReference type="RefSeq" id="XP_010934409.1"/>
    </source>
</evidence>
<dbReference type="GeneID" id="105054573"/>
<dbReference type="Gene3D" id="1.20.140.40">
    <property type="entry name" value="Invertase/pectin methylesterase inhibitor family protein"/>
    <property type="match status" value="1"/>
</dbReference>
<dbReference type="OrthoDB" id="1430376at2759"/>
<dbReference type="NCBIfam" id="TIGR01614">
    <property type="entry name" value="PME_inhib"/>
    <property type="match status" value="1"/>
</dbReference>
<dbReference type="SMART" id="SM00856">
    <property type="entry name" value="PMEI"/>
    <property type="match status" value="1"/>
</dbReference>
<evidence type="ECO:0000256" key="5">
    <source>
        <dbReference type="ARBA" id="ARBA00038471"/>
    </source>
</evidence>
<keyword evidence="2" id="KW-0964">Secreted</keyword>
<dbReference type="CDD" id="cd15798">
    <property type="entry name" value="PMEI-like_3"/>
    <property type="match status" value="1"/>
</dbReference>
<dbReference type="KEGG" id="egu:105054573"/>
<feature type="domain" description="Pectinesterase inhibitor" evidence="7">
    <location>
        <begin position="29"/>
        <end position="191"/>
    </location>
</feature>
<dbReference type="GO" id="GO:0005576">
    <property type="term" value="C:extracellular region"/>
    <property type="evidence" value="ECO:0007669"/>
    <property type="project" value="UniProtKB-SubCell"/>
</dbReference>
<dbReference type="InterPro" id="IPR051955">
    <property type="entry name" value="PME_Inhibitor"/>
</dbReference>
<feature type="signal peptide" evidence="6">
    <location>
        <begin position="1"/>
        <end position="26"/>
    </location>
</feature>
<comment type="subcellular location">
    <subcellularLocation>
        <location evidence="1">Secreted</location>
        <location evidence="1">Extracellular space</location>
    </subcellularLocation>
</comment>
<keyword evidence="3 6" id="KW-0732">Signal</keyword>
<protein>
    <submittedName>
        <fullName evidence="9">Pectinesterase inhibitor 9</fullName>
    </submittedName>
</protein>
<name>A0A6I9RYQ6_ELAGV</name>
<comment type="similarity">
    <text evidence="5">Belongs to the PMEI family.</text>
</comment>
<dbReference type="Proteomes" id="UP000504607">
    <property type="component" value="Chromosome 12"/>
</dbReference>
<dbReference type="PANTHER" id="PTHR31080">
    <property type="entry name" value="PECTINESTERASE INHIBITOR-LIKE"/>
    <property type="match status" value="1"/>
</dbReference>
<proteinExistence type="inferred from homology"/>
<evidence type="ECO:0000256" key="1">
    <source>
        <dbReference type="ARBA" id="ARBA00004239"/>
    </source>
</evidence>
<dbReference type="GO" id="GO:0004857">
    <property type="term" value="F:enzyme inhibitor activity"/>
    <property type="evidence" value="ECO:0007669"/>
    <property type="project" value="InterPro"/>
</dbReference>
<evidence type="ECO:0000256" key="2">
    <source>
        <dbReference type="ARBA" id="ARBA00022525"/>
    </source>
</evidence>
<dbReference type="Pfam" id="PF04043">
    <property type="entry name" value="PMEI"/>
    <property type="match status" value="1"/>
</dbReference>
<organism evidence="8 9">
    <name type="scientific">Elaeis guineensis var. tenera</name>
    <name type="common">Oil palm</name>
    <dbReference type="NCBI Taxonomy" id="51953"/>
    <lineage>
        <taxon>Eukaryota</taxon>
        <taxon>Viridiplantae</taxon>
        <taxon>Streptophyta</taxon>
        <taxon>Embryophyta</taxon>
        <taxon>Tracheophyta</taxon>
        <taxon>Spermatophyta</taxon>
        <taxon>Magnoliopsida</taxon>
        <taxon>Liliopsida</taxon>
        <taxon>Arecaceae</taxon>
        <taxon>Arecoideae</taxon>
        <taxon>Cocoseae</taxon>
        <taxon>Elaeidinae</taxon>
        <taxon>Elaeis</taxon>
    </lineage>
</organism>
<dbReference type="AlphaFoldDB" id="A0A6I9RYQ6"/>
<dbReference type="InterPro" id="IPR035513">
    <property type="entry name" value="Invertase/methylesterase_inhib"/>
</dbReference>
<evidence type="ECO:0000256" key="3">
    <source>
        <dbReference type="ARBA" id="ARBA00022729"/>
    </source>
</evidence>
<feature type="chain" id="PRO_5026911743" evidence="6">
    <location>
        <begin position="27"/>
        <end position="199"/>
    </location>
</feature>
<evidence type="ECO:0000313" key="8">
    <source>
        <dbReference type="Proteomes" id="UP000504607"/>
    </source>
</evidence>
<evidence type="ECO:0000259" key="7">
    <source>
        <dbReference type="SMART" id="SM00856"/>
    </source>
</evidence>
<reference evidence="9" key="1">
    <citation type="submission" date="2025-08" db="UniProtKB">
        <authorList>
            <consortium name="RefSeq"/>
        </authorList>
    </citation>
    <scope>IDENTIFICATION</scope>
</reference>
<dbReference type="InterPro" id="IPR006501">
    <property type="entry name" value="Pectinesterase_inhib_dom"/>
</dbReference>
<keyword evidence="4" id="KW-1015">Disulfide bond</keyword>
<dbReference type="FunCoup" id="A0A6I9RYQ6">
    <property type="interactions" value="1027"/>
</dbReference>
<dbReference type="RefSeq" id="XP_010934409.1">
    <property type="nucleotide sequence ID" value="XM_010936107.3"/>
</dbReference>
<dbReference type="PANTHER" id="PTHR31080:SF87">
    <property type="entry name" value="PECTINESTERASE INHIBITOR 7"/>
    <property type="match status" value="1"/>
</dbReference>
<keyword evidence="8" id="KW-1185">Reference proteome</keyword>
<evidence type="ECO:0000256" key="4">
    <source>
        <dbReference type="ARBA" id="ARBA00023157"/>
    </source>
</evidence>